<evidence type="ECO:0000256" key="14">
    <source>
        <dbReference type="ARBA" id="ARBA00022801"/>
    </source>
</evidence>
<gene>
    <name evidence="31" type="ordered locus">Desca_0379</name>
</gene>
<evidence type="ECO:0000259" key="30">
    <source>
        <dbReference type="Pfam" id="PF00912"/>
    </source>
</evidence>
<evidence type="ECO:0000256" key="28">
    <source>
        <dbReference type="SAM" id="Phobius"/>
    </source>
</evidence>
<keyword evidence="22" id="KW-0961">Cell wall biogenesis/degradation</keyword>
<evidence type="ECO:0000256" key="7">
    <source>
        <dbReference type="ARBA" id="ARBA00018638"/>
    </source>
</evidence>
<feature type="compositionally biased region" description="Pro residues" evidence="27">
    <location>
        <begin position="676"/>
        <end position="687"/>
    </location>
</feature>
<evidence type="ECO:0000256" key="24">
    <source>
        <dbReference type="ARBA" id="ARBA00044770"/>
    </source>
</evidence>
<keyword evidence="18 28" id="KW-1133">Transmembrane helix</keyword>
<name>F6B6U9_DESCC</name>
<accession>F6B6U9</accession>
<dbReference type="Pfam" id="PF00905">
    <property type="entry name" value="Transpeptidase"/>
    <property type="match status" value="1"/>
</dbReference>
<comment type="catalytic activity">
    <reaction evidence="25">
        <text>[GlcNAc-(1-&gt;4)-Mur2Ac(oyl-L-Ala-gamma-D-Glu-L-Lys-D-Ala-D-Ala)](n)-di-trans,octa-cis-undecaprenyl diphosphate + beta-D-GlcNAc-(1-&gt;4)-Mur2Ac(oyl-L-Ala-gamma-D-Glu-L-Lys-D-Ala-D-Ala)-di-trans,octa-cis-undecaprenyl diphosphate = [GlcNAc-(1-&gt;4)-Mur2Ac(oyl-L-Ala-gamma-D-Glu-L-Lys-D-Ala-D-Ala)](n+1)-di-trans,octa-cis-undecaprenyl diphosphate + di-trans,octa-cis-undecaprenyl diphosphate + H(+)</text>
        <dbReference type="Rhea" id="RHEA:23708"/>
        <dbReference type="Rhea" id="RHEA-COMP:9602"/>
        <dbReference type="Rhea" id="RHEA-COMP:9603"/>
        <dbReference type="ChEBI" id="CHEBI:15378"/>
        <dbReference type="ChEBI" id="CHEBI:58405"/>
        <dbReference type="ChEBI" id="CHEBI:60033"/>
        <dbReference type="ChEBI" id="CHEBI:78435"/>
        <dbReference type="EC" id="2.4.99.28"/>
    </reaction>
</comment>
<comment type="similarity">
    <text evidence="4">In the C-terminal section; belongs to the transpeptidase family.</text>
</comment>
<dbReference type="STRING" id="868595.Desca_0379"/>
<dbReference type="Gene3D" id="1.10.3810.10">
    <property type="entry name" value="Biosynthetic peptidoglycan transglycosylase-like"/>
    <property type="match status" value="1"/>
</dbReference>
<dbReference type="InterPro" id="IPR012338">
    <property type="entry name" value="Beta-lactam/transpept-like"/>
</dbReference>
<dbReference type="GO" id="GO:0009252">
    <property type="term" value="P:peptidoglycan biosynthetic process"/>
    <property type="evidence" value="ECO:0007669"/>
    <property type="project" value="UniProtKB-UniPathway"/>
</dbReference>
<evidence type="ECO:0000256" key="23">
    <source>
        <dbReference type="ARBA" id="ARBA00034000"/>
    </source>
</evidence>
<feature type="transmembrane region" description="Helical" evidence="28">
    <location>
        <begin position="12"/>
        <end position="37"/>
    </location>
</feature>
<evidence type="ECO:0000256" key="27">
    <source>
        <dbReference type="SAM" id="MobiDB-lite"/>
    </source>
</evidence>
<dbReference type="Gene3D" id="3.40.710.10">
    <property type="entry name" value="DD-peptidase/beta-lactamase superfamily"/>
    <property type="match status" value="1"/>
</dbReference>
<dbReference type="eggNOG" id="COG0744">
    <property type="taxonomic scope" value="Bacteria"/>
</dbReference>
<evidence type="ECO:0000256" key="6">
    <source>
        <dbReference type="ARBA" id="ARBA00012448"/>
    </source>
</evidence>
<dbReference type="GO" id="GO:0006508">
    <property type="term" value="P:proteolysis"/>
    <property type="evidence" value="ECO:0007669"/>
    <property type="project" value="UniProtKB-KW"/>
</dbReference>
<evidence type="ECO:0000313" key="31">
    <source>
        <dbReference type="EMBL" id="AEF93274.1"/>
    </source>
</evidence>
<evidence type="ECO:0000256" key="12">
    <source>
        <dbReference type="ARBA" id="ARBA00022679"/>
    </source>
</evidence>
<dbReference type="KEGG" id="dca:Desca_0379"/>
<keyword evidence="21" id="KW-0511">Multifunctional enzyme</keyword>
<keyword evidence="10" id="KW-0645">Protease</keyword>
<evidence type="ECO:0000256" key="3">
    <source>
        <dbReference type="ARBA" id="ARBA00004752"/>
    </source>
</evidence>
<reference evidence="31" key="1">
    <citation type="submission" date="2011-05" db="EMBL/GenBank/DDBJ databases">
        <title>Complete sequence of Desulfotomaculum carboxydivorans CO-1-SRB.</title>
        <authorList>
            <consortium name="US DOE Joint Genome Institute"/>
            <person name="Lucas S."/>
            <person name="Han J."/>
            <person name="Lapidus A."/>
            <person name="Cheng J.-F."/>
            <person name="Goodwin L."/>
            <person name="Pitluck S."/>
            <person name="Peters L."/>
            <person name="Mikhailova N."/>
            <person name="Lu M."/>
            <person name="Han C."/>
            <person name="Tapia R."/>
            <person name="Land M."/>
            <person name="Hauser L."/>
            <person name="Kyrpides N."/>
            <person name="Ivanova N."/>
            <person name="Pagani I."/>
            <person name="Stams A."/>
            <person name="Plugge C."/>
            <person name="Muyzer G."/>
            <person name="Kuever J."/>
            <person name="Parshina S."/>
            <person name="Ivanova A."/>
            <person name="Nazina T."/>
            <person name="Woyke T."/>
        </authorList>
    </citation>
    <scope>NUCLEOTIDE SEQUENCE [LARGE SCALE GENOMIC DNA]</scope>
    <source>
        <strain evidence="31">CO-1-SRB</strain>
    </source>
</reference>
<dbReference type="FunFam" id="1.10.3810.10:FF:000001">
    <property type="entry name" value="Penicillin-binding protein 1A"/>
    <property type="match status" value="1"/>
</dbReference>
<evidence type="ECO:0000256" key="10">
    <source>
        <dbReference type="ARBA" id="ARBA00022670"/>
    </source>
</evidence>
<dbReference type="EC" id="3.4.16.4" evidence="6"/>
<evidence type="ECO:0000256" key="16">
    <source>
        <dbReference type="ARBA" id="ARBA00022968"/>
    </source>
</evidence>
<dbReference type="GO" id="GO:0046677">
    <property type="term" value="P:response to antibiotic"/>
    <property type="evidence" value="ECO:0007669"/>
    <property type="project" value="UniProtKB-KW"/>
</dbReference>
<comment type="similarity">
    <text evidence="5">In the N-terminal section; belongs to the glycosyltransferase 51 family.</text>
</comment>
<dbReference type="SUPFAM" id="SSF56601">
    <property type="entry name" value="beta-lactamase/transpeptidase-like"/>
    <property type="match status" value="1"/>
</dbReference>
<dbReference type="GO" id="GO:0008658">
    <property type="term" value="F:penicillin binding"/>
    <property type="evidence" value="ECO:0007669"/>
    <property type="project" value="InterPro"/>
</dbReference>
<comment type="pathway">
    <text evidence="26">Glycan biosynthesis.</text>
</comment>
<evidence type="ECO:0000256" key="25">
    <source>
        <dbReference type="ARBA" id="ARBA00049902"/>
    </source>
</evidence>
<dbReference type="HOGENOM" id="CLU_006354_2_2_9"/>
<feature type="compositionally biased region" description="Polar residues" evidence="27">
    <location>
        <begin position="641"/>
        <end position="656"/>
    </location>
</feature>
<keyword evidence="19 28" id="KW-0472">Membrane</keyword>
<feature type="compositionally biased region" description="Low complexity" evidence="27">
    <location>
        <begin position="696"/>
        <end position="715"/>
    </location>
</feature>
<dbReference type="GO" id="GO:0071555">
    <property type="term" value="P:cell wall organization"/>
    <property type="evidence" value="ECO:0007669"/>
    <property type="project" value="UniProtKB-KW"/>
</dbReference>
<evidence type="ECO:0000256" key="22">
    <source>
        <dbReference type="ARBA" id="ARBA00023316"/>
    </source>
</evidence>
<feature type="region of interest" description="Disordered" evidence="27">
    <location>
        <begin position="636"/>
        <end position="715"/>
    </location>
</feature>
<keyword evidence="17" id="KW-0573">Peptidoglycan synthesis</keyword>
<evidence type="ECO:0000256" key="2">
    <source>
        <dbReference type="ARBA" id="ARBA00004401"/>
    </source>
</evidence>
<evidence type="ECO:0000256" key="1">
    <source>
        <dbReference type="ARBA" id="ARBA00002624"/>
    </source>
</evidence>
<keyword evidence="8" id="KW-1003">Cell membrane</keyword>
<dbReference type="RefSeq" id="WP_013809586.1">
    <property type="nucleotide sequence ID" value="NC_015565.1"/>
</dbReference>
<dbReference type="PANTHER" id="PTHR32282">
    <property type="entry name" value="BINDING PROTEIN TRANSPEPTIDASE, PUTATIVE-RELATED"/>
    <property type="match status" value="1"/>
</dbReference>
<dbReference type="GO" id="GO:0008955">
    <property type="term" value="F:peptidoglycan glycosyltransferase activity"/>
    <property type="evidence" value="ECO:0007669"/>
    <property type="project" value="UniProtKB-EC"/>
</dbReference>
<evidence type="ECO:0000256" key="4">
    <source>
        <dbReference type="ARBA" id="ARBA00007090"/>
    </source>
</evidence>
<keyword evidence="20" id="KW-0046">Antibiotic resistance</keyword>
<evidence type="ECO:0000256" key="21">
    <source>
        <dbReference type="ARBA" id="ARBA00023268"/>
    </source>
</evidence>
<dbReference type="GO" id="GO:0009002">
    <property type="term" value="F:serine-type D-Ala-D-Ala carboxypeptidase activity"/>
    <property type="evidence" value="ECO:0007669"/>
    <property type="project" value="UniProtKB-EC"/>
</dbReference>
<comment type="pathway">
    <text evidence="3">Cell wall biogenesis; peptidoglycan biosynthesis.</text>
</comment>
<dbReference type="EC" id="2.4.99.28" evidence="24"/>
<dbReference type="Pfam" id="PF00912">
    <property type="entry name" value="Transgly"/>
    <property type="match status" value="1"/>
</dbReference>
<dbReference type="AlphaFoldDB" id="F6B6U9"/>
<keyword evidence="14" id="KW-0378">Hydrolase</keyword>
<keyword evidence="16" id="KW-0735">Signal-anchor</keyword>
<evidence type="ECO:0000313" key="32">
    <source>
        <dbReference type="Proteomes" id="UP000009226"/>
    </source>
</evidence>
<dbReference type="InterPro" id="IPR036950">
    <property type="entry name" value="PBP_transglycosylase"/>
</dbReference>
<evidence type="ECO:0000256" key="11">
    <source>
        <dbReference type="ARBA" id="ARBA00022676"/>
    </source>
</evidence>
<feature type="domain" description="Penicillin-binding protein transpeptidase" evidence="29">
    <location>
        <begin position="337"/>
        <end position="601"/>
    </location>
</feature>
<evidence type="ECO:0000256" key="8">
    <source>
        <dbReference type="ARBA" id="ARBA00022475"/>
    </source>
</evidence>
<dbReference type="InterPro" id="IPR001460">
    <property type="entry name" value="PCN-bd_Tpept"/>
</dbReference>
<dbReference type="UniPathway" id="UPA00219"/>
<dbReference type="InterPro" id="IPR050396">
    <property type="entry name" value="Glycosyltr_51/Transpeptidase"/>
</dbReference>
<evidence type="ECO:0000256" key="17">
    <source>
        <dbReference type="ARBA" id="ARBA00022984"/>
    </source>
</evidence>
<dbReference type="SUPFAM" id="SSF53955">
    <property type="entry name" value="Lysozyme-like"/>
    <property type="match status" value="1"/>
</dbReference>
<organism evidence="31 32">
    <name type="scientific">Desulfotomaculum nigrificans (strain DSM 14880 / VKM B-2319 / CO-1-SRB)</name>
    <name type="common">Desulfotomaculum carboxydivorans</name>
    <dbReference type="NCBI Taxonomy" id="868595"/>
    <lineage>
        <taxon>Bacteria</taxon>
        <taxon>Bacillati</taxon>
        <taxon>Bacillota</taxon>
        <taxon>Clostridia</taxon>
        <taxon>Eubacteriales</taxon>
        <taxon>Desulfotomaculaceae</taxon>
        <taxon>Desulfotomaculum</taxon>
    </lineage>
</organism>
<evidence type="ECO:0000256" key="5">
    <source>
        <dbReference type="ARBA" id="ARBA00007739"/>
    </source>
</evidence>
<keyword evidence="11" id="KW-0328">Glycosyltransferase</keyword>
<dbReference type="Proteomes" id="UP000009226">
    <property type="component" value="Chromosome"/>
</dbReference>
<dbReference type="InterPro" id="IPR001264">
    <property type="entry name" value="Glyco_trans_51"/>
</dbReference>
<comment type="catalytic activity">
    <reaction evidence="23">
        <text>Preferential cleavage: (Ac)2-L-Lys-D-Ala-|-D-Ala. Also transpeptidation of peptidyl-alanyl moieties that are N-acyl substituents of D-alanine.</text>
        <dbReference type="EC" id="3.4.16.4"/>
    </reaction>
</comment>
<keyword evidence="9" id="KW-0121">Carboxypeptidase</keyword>
<proteinExistence type="inferred from homology"/>
<evidence type="ECO:0000256" key="9">
    <source>
        <dbReference type="ARBA" id="ARBA00022645"/>
    </source>
</evidence>
<evidence type="ECO:0000256" key="13">
    <source>
        <dbReference type="ARBA" id="ARBA00022692"/>
    </source>
</evidence>
<protein>
    <recommendedName>
        <fullName evidence="7">Penicillin-binding protein 1A</fullName>
        <ecNumber evidence="24">2.4.99.28</ecNumber>
        <ecNumber evidence="6">3.4.16.4</ecNumber>
    </recommendedName>
</protein>
<keyword evidence="15" id="KW-0133">Cell shape</keyword>
<dbReference type="GO" id="GO:0005886">
    <property type="term" value="C:plasma membrane"/>
    <property type="evidence" value="ECO:0007669"/>
    <property type="project" value="UniProtKB-SubCell"/>
</dbReference>
<keyword evidence="12" id="KW-0808">Transferase</keyword>
<comment type="subcellular location">
    <subcellularLocation>
        <location evidence="2">Cell membrane</location>
        <topology evidence="2">Single-pass type II membrane protein</topology>
    </subcellularLocation>
</comment>
<dbReference type="EMBL" id="CP002736">
    <property type="protein sequence ID" value="AEF93274.1"/>
    <property type="molecule type" value="Genomic_DNA"/>
</dbReference>
<dbReference type="GO" id="GO:0008360">
    <property type="term" value="P:regulation of cell shape"/>
    <property type="evidence" value="ECO:0007669"/>
    <property type="project" value="UniProtKB-KW"/>
</dbReference>
<comment type="function">
    <text evidence="1">Cell wall formation. Synthesis of cross-linked peptidoglycan from the lipid intermediates. The enzyme has a penicillin-insensitive transglycosylase N-terminal domain (formation of linear glycan strands) and a penicillin-sensitive transpeptidase C-terminal domain (cross-linking of the peptide subunits).</text>
</comment>
<dbReference type="NCBIfam" id="TIGR02074">
    <property type="entry name" value="PBP_1a_fam"/>
    <property type="match status" value="1"/>
</dbReference>
<evidence type="ECO:0000256" key="18">
    <source>
        <dbReference type="ARBA" id="ARBA00022989"/>
    </source>
</evidence>
<evidence type="ECO:0000256" key="20">
    <source>
        <dbReference type="ARBA" id="ARBA00023251"/>
    </source>
</evidence>
<sequence>MDQQTNKKSFKHFWQVTALVLSVVGLLSAIGATFWLVREYQQVALRYGLDSFNYQSSNKGAIYSSDGVVIAELSNKNKDHVPLEKISEPMKKSIIAIEDHRFYDHFGVDVIGTLRALFKDIVHGEAMEGGSTITQQLVRNLFLTQDKTFSRKITEILLAVNLERRFTKDEILEMYLNEIYFGNGCYGVEAAAQKYFGKHAADLDLAEATMLAGIPKSPNNFEPLHHPLENKSRQQDTLSRMLELKLINPEQAREAIQEQVKVHNFTNKTAQNNHYKFPYFTTEVINQLVEMYGKERVFNGGLKVTTTLDSRAAQAAEDVARQKVAEFRRRGIRASNMAIVSVSPRDGAIIALVGGVDFSKDQNNLALLPRQPGSAIKPINYAGALDKGIINENTVLNASSKKFGNYYVSSHTVGSVTVSTALKYSMNVPAVEVVQSLGINNTIKNLKRFGISTVTDSDANLAIALGGMYYGIKPLEMAAAYAAFANSGKYYKPYMIKSVEDSMGNVLYQHDSQPDQVISSRTAQIMTKMLQEVVRGGTGVRANISGNEAGKTGTTDDSRCLWFVGYNQEISTAVWIGNSNNRPVSGYSGGDLAAPVWREYMLTLMERHVITEPEKKYVPVVTTGPPLDEDVQKNQVKTDEQPNQNVPSDGNPQTPDNAAGDNSKANPDEPGSQPVESPPATPLPPDNSNPGNSNINQGNTNPNTSPNPANQQPVP</sequence>
<dbReference type="InterPro" id="IPR023346">
    <property type="entry name" value="Lysozyme-like_dom_sf"/>
</dbReference>
<evidence type="ECO:0000256" key="15">
    <source>
        <dbReference type="ARBA" id="ARBA00022960"/>
    </source>
</evidence>
<keyword evidence="13 28" id="KW-0812">Transmembrane</keyword>
<dbReference type="GO" id="GO:0030288">
    <property type="term" value="C:outer membrane-bounded periplasmic space"/>
    <property type="evidence" value="ECO:0007669"/>
    <property type="project" value="TreeGrafter"/>
</dbReference>
<dbReference type="PANTHER" id="PTHR32282:SF33">
    <property type="entry name" value="PEPTIDOGLYCAN GLYCOSYLTRANSFERASE"/>
    <property type="match status" value="1"/>
</dbReference>
<feature type="domain" description="Glycosyl transferase family 51" evidence="30">
    <location>
        <begin position="67"/>
        <end position="241"/>
    </location>
</feature>
<evidence type="ECO:0000256" key="26">
    <source>
        <dbReference type="ARBA" id="ARBA00060592"/>
    </source>
</evidence>
<keyword evidence="32" id="KW-1185">Reference proteome</keyword>
<evidence type="ECO:0000259" key="29">
    <source>
        <dbReference type="Pfam" id="PF00905"/>
    </source>
</evidence>
<evidence type="ECO:0000256" key="19">
    <source>
        <dbReference type="ARBA" id="ARBA00023136"/>
    </source>
</evidence>